<organism evidence="1 2">
    <name type="scientific">Microvirga mediterraneensis</name>
    <dbReference type="NCBI Taxonomy" id="2754695"/>
    <lineage>
        <taxon>Bacteria</taxon>
        <taxon>Pseudomonadati</taxon>
        <taxon>Pseudomonadota</taxon>
        <taxon>Alphaproteobacteria</taxon>
        <taxon>Hyphomicrobiales</taxon>
        <taxon>Methylobacteriaceae</taxon>
        <taxon>Microvirga</taxon>
    </lineage>
</organism>
<protein>
    <recommendedName>
        <fullName evidence="3">Homeodomain-like domain-containing protein</fullName>
    </recommendedName>
</protein>
<keyword evidence="2" id="KW-1185">Reference proteome</keyword>
<evidence type="ECO:0000313" key="2">
    <source>
        <dbReference type="Proteomes" id="UP000572984"/>
    </source>
</evidence>
<dbReference type="AlphaFoldDB" id="A0A838BW90"/>
<dbReference type="EMBL" id="JACDXJ010000004">
    <property type="protein sequence ID" value="MBA1159372.1"/>
    <property type="molecule type" value="Genomic_DNA"/>
</dbReference>
<dbReference type="RefSeq" id="WP_181054960.1">
    <property type="nucleotide sequence ID" value="NZ_JACDXJ010000004.1"/>
</dbReference>
<dbReference type="Proteomes" id="UP000572984">
    <property type="component" value="Unassembled WGS sequence"/>
</dbReference>
<gene>
    <name evidence="1" type="ORF">H0S73_25170</name>
</gene>
<proteinExistence type="predicted"/>
<reference evidence="1 2" key="1">
    <citation type="submission" date="2020-07" db="EMBL/GenBank/DDBJ databases">
        <title>Draft genome and description of Microvirga mediterraneensis Marseille-Q2068 sp. nov.</title>
        <authorList>
            <person name="Boxberger M."/>
        </authorList>
    </citation>
    <scope>NUCLEOTIDE SEQUENCE [LARGE SCALE GENOMIC DNA]</scope>
    <source>
        <strain evidence="1 2">Marseille-Q2068</strain>
    </source>
</reference>
<name>A0A838BW90_9HYPH</name>
<evidence type="ECO:0000313" key="1">
    <source>
        <dbReference type="EMBL" id="MBA1159372.1"/>
    </source>
</evidence>
<comment type="caution">
    <text evidence="1">The sequence shown here is derived from an EMBL/GenBank/DDBJ whole genome shotgun (WGS) entry which is preliminary data.</text>
</comment>
<sequence length="90" mass="10113">MLPRDLPPSEKKILAQTMARRIDESVAEISRQLGAPHSTVLAWVNEVRPPKVRIPRGLAAGQRKYNEYMREAGIPVADRIKALEEARRAA</sequence>
<accession>A0A838BW90</accession>
<evidence type="ECO:0008006" key="3">
    <source>
        <dbReference type="Google" id="ProtNLM"/>
    </source>
</evidence>